<sequence>MKYKTKKDCSQTISILARDWNKNRGEYVFLKTVTVLERPPEINHTMNITMNRLGHFYIYVSISLDISDNQDGVKGKVILLDPGICTFITGYDPNDQIVEWGNGNLNKIFRLSKKYDKLQKDKDLAIRQKNK</sequence>
<name>A0ACA9RPG4_9GLOM</name>
<comment type="caution">
    <text evidence="1">The sequence shown here is derived from an EMBL/GenBank/DDBJ whole genome shotgun (WGS) entry which is preliminary data.</text>
</comment>
<reference evidence="1" key="1">
    <citation type="submission" date="2021-06" db="EMBL/GenBank/DDBJ databases">
        <authorList>
            <person name="Kallberg Y."/>
            <person name="Tangrot J."/>
            <person name="Rosling A."/>
        </authorList>
    </citation>
    <scope>NUCLEOTIDE SEQUENCE</scope>
    <source>
        <strain evidence="1">MA461A</strain>
    </source>
</reference>
<evidence type="ECO:0000313" key="2">
    <source>
        <dbReference type="Proteomes" id="UP000789920"/>
    </source>
</evidence>
<evidence type="ECO:0000313" key="1">
    <source>
        <dbReference type="EMBL" id="CAG8804179.1"/>
    </source>
</evidence>
<proteinExistence type="predicted"/>
<keyword evidence="2" id="KW-1185">Reference proteome</keyword>
<accession>A0ACA9RPG4</accession>
<dbReference type="EMBL" id="CAJVQC010064032">
    <property type="protein sequence ID" value="CAG8804179.1"/>
    <property type="molecule type" value="Genomic_DNA"/>
</dbReference>
<organism evidence="1 2">
    <name type="scientific">Racocetra persica</name>
    <dbReference type="NCBI Taxonomy" id="160502"/>
    <lineage>
        <taxon>Eukaryota</taxon>
        <taxon>Fungi</taxon>
        <taxon>Fungi incertae sedis</taxon>
        <taxon>Mucoromycota</taxon>
        <taxon>Glomeromycotina</taxon>
        <taxon>Glomeromycetes</taxon>
        <taxon>Diversisporales</taxon>
        <taxon>Gigasporaceae</taxon>
        <taxon>Racocetra</taxon>
    </lineage>
</organism>
<dbReference type="Proteomes" id="UP000789920">
    <property type="component" value="Unassembled WGS sequence"/>
</dbReference>
<protein>
    <submittedName>
        <fullName evidence="1">8490_t:CDS:1</fullName>
    </submittedName>
</protein>
<gene>
    <name evidence="1" type="ORF">RPERSI_LOCUS21671</name>
</gene>
<feature type="non-terminal residue" evidence="1">
    <location>
        <position position="131"/>
    </location>
</feature>